<protein>
    <recommendedName>
        <fullName evidence="2">Glycosyl transferase family 28 C-terminal domain-containing protein</fullName>
    </recommendedName>
</protein>
<accession>A0A382TTV9</accession>
<sequence>MFYVQHLLGVGHLRRTLSIAKACSGRGLEVHVVSGGAPL</sequence>
<gene>
    <name evidence="1" type="ORF">METZ01_LOCUS377805</name>
</gene>
<evidence type="ECO:0000313" key="1">
    <source>
        <dbReference type="EMBL" id="SVD24951.1"/>
    </source>
</evidence>
<name>A0A382TTV9_9ZZZZ</name>
<dbReference type="EMBL" id="UINC01138788">
    <property type="protein sequence ID" value="SVD24951.1"/>
    <property type="molecule type" value="Genomic_DNA"/>
</dbReference>
<proteinExistence type="predicted"/>
<feature type="non-terminal residue" evidence="1">
    <location>
        <position position="39"/>
    </location>
</feature>
<evidence type="ECO:0008006" key="2">
    <source>
        <dbReference type="Google" id="ProtNLM"/>
    </source>
</evidence>
<reference evidence="1" key="1">
    <citation type="submission" date="2018-05" db="EMBL/GenBank/DDBJ databases">
        <authorList>
            <person name="Lanie J.A."/>
            <person name="Ng W.-L."/>
            <person name="Kazmierczak K.M."/>
            <person name="Andrzejewski T.M."/>
            <person name="Davidsen T.M."/>
            <person name="Wayne K.J."/>
            <person name="Tettelin H."/>
            <person name="Glass J.I."/>
            <person name="Rusch D."/>
            <person name="Podicherti R."/>
            <person name="Tsui H.-C.T."/>
            <person name="Winkler M.E."/>
        </authorList>
    </citation>
    <scope>NUCLEOTIDE SEQUENCE</scope>
</reference>
<dbReference type="AlphaFoldDB" id="A0A382TTV9"/>
<organism evidence="1">
    <name type="scientific">marine metagenome</name>
    <dbReference type="NCBI Taxonomy" id="408172"/>
    <lineage>
        <taxon>unclassified sequences</taxon>
        <taxon>metagenomes</taxon>
        <taxon>ecological metagenomes</taxon>
    </lineage>
</organism>